<evidence type="ECO:0008006" key="6">
    <source>
        <dbReference type="Google" id="ProtNLM"/>
    </source>
</evidence>
<evidence type="ECO:0000313" key="4">
    <source>
        <dbReference type="EMBL" id="KAI5075559.1"/>
    </source>
</evidence>
<dbReference type="PANTHER" id="PTHR46782:SF1">
    <property type="entry name" value="OS01G0757700 PROTEIN"/>
    <property type="match status" value="1"/>
</dbReference>
<feature type="compositionally biased region" description="Basic and acidic residues" evidence="3">
    <location>
        <begin position="315"/>
        <end position="325"/>
    </location>
</feature>
<accession>A0A9D4UWZ8</accession>
<keyword evidence="5" id="KW-1185">Reference proteome</keyword>
<feature type="region of interest" description="Disordered" evidence="3">
    <location>
        <begin position="315"/>
        <end position="404"/>
    </location>
</feature>
<evidence type="ECO:0000256" key="3">
    <source>
        <dbReference type="SAM" id="MobiDB-lite"/>
    </source>
</evidence>
<sequence>MAALGRLEYQCGCRHSALFCRHELLQLSSCFMRDHPQQRRFHSLVPVAFLSSPSFSQSIAIDPRLQSLGSRVKTSLELTSPSLTSCMTSESLMCCAAGGKRPRRPPMWKSRHRRGSFNKADQLLESLDSVPNVKEEVYGALDTFVAWELDFPLITVKKALTTLEREKNWSRIIQIIKWMLGKGQGRSLGTYYLLLKAFSEEGRTEEGRDIFKKVFSRNLECTPLKMFSEIMKMYERHEMYEDILEVFADMEELNVRLDGRLSEIVSGTYEKIGDTERAYRVRLKYGLPKYRWRLINGKAVKFRNEDKDVAVSRWTNDKSSSRDCEEEHESNLAVSNGIGESESDEQRLVNETTDLNHNEDKMVAHEDSREHKSADDGEVESVDDEEFEIEEVESQQYENDPANEVYYRHLQTRNEMYV</sequence>
<evidence type="ECO:0000256" key="2">
    <source>
        <dbReference type="PROSITE-ProRule" id="PRU00708"/>
    </source>
</evidence>
<dbReference type="InterPro" id="IPR002885">
    <property type="entry name" value="PPR_rpt"/>
</dbReference>
<evidence type="ECO:0000313" key="5">
    <source>
        <dbReference type="Proteomes" id="UP000886520"/>
    </source>
</evidence>
<dbReference type="Gene3D" id="1.25.40.10">
    <property type="entry name" value="Tetratricopeptide repeat domain"/>
    <property type="match status" value="1"/>
</dbReference>
<proteinExistence type="predicted"/>
<protein>
    <recommendedName>
        <fullName evidence="6">Pentatricopeptide repeat-containing protein</fullName>
    </recommendedName>
</protein>
<dbReference type="AlphaFoldDB" id="A0A9D4UWZ8"/>
<dbReference type="InterPro" id="IPR011990">
    <property type="entry name" value="TPR-like_helical_dom_sf"/>
</dbReference>
<dbReference type="PANTHER" id="PTHR46782">
    <property type="entry name" value="OS01G0757700 PROTEIN"/>
    <property type="match status" value="1"/>
</dbReference>
<reference evidence="4" key="1">
    <citation type="submission" date="2021-01" db="EMBL/GenBank/DDBJ databases">
        <title>Adiantum capillus-veneris genome.</title>
        <authorList>
            <person name="Fang Y."/>
            <person name="Liao Q."/>
        </authorList>
    </citation>
    <scope>NUCLEOTIDE SEQUENCE</scope>
    <source>
        <strain evidence="4">H3</strain>
        <tissue evidence="4">Leaf</tissue>
    </source>
</reference>
<dbReference type="OrthoDB" id="730418at2759"/>
<organism evidence="4 5">
    <name type="scientific">Adiantum capillus-veneris</name>
    <name type="common">Maidenhair fern</name>
    <dbReference type="NCBI Taxonomy" id="13818"/>
    <lineage>
        <taxon>Eukaryota</taxon>
        <taxon>Viridiplantae</taxon>
        <taxon>Streptophyta</taxon>
        <taxon>Embryophyta</taxon>
        <taxon>Tracheophyta</taxon>
        <taxon>Polypodiopsida</taxon>
        <taxon>Polypodiidae</taxon>
        <taxon>Polypodiales</taxon>
        <taxon>Pteridineae</taxon>
        <taxon>Pteridaceae</taxon>
        <taxon>Vittarioideae</taxon>
        <taxon>Adiantum</taxon>
    </lineage>
</organism>
<evidence type="ECO:0000256" key="1">
    <source>
        <dbReference type="ARBA" id="ARBA00022737"/>
    </source>
</evidence>
<name>A0A9D4UWZ8_ADICA</name>
<dbReference type="EMBL" id="JABFUD020000009">
    <property type="protein sequence ID" value="KAI5075559.1"/>
    <property type="molecule type" value="Genomic_DNA"/>
</dbReference>
<keyword evidence="1" id="KW-0677">Repeat</keyword>
<feature type="repeat" description="PPR" evidence="2">
    <location>
        <begin position="187"/>
        <end position="221"/>
    </location>
</feature>
<gene>
    <name evidence="4" type="ORF">GOP47_0009635</name>
</gene>
<feature type="compositionally biased region" description="Basic and acidic residues" evidence="3">
    <location>
        <begin position="344"/>
        <end position="375"/>
    </location>
</feature>
<dbReference type="Proteomes" id="UP000886520">
    <property type="component" value="Chromosome 9"/>
</dbReference>
<dbReference type="InterPro" id="IPR044646">
    <property type="entry name" value="EMB1417-like"/>
</dbReference>
<dbReference type="PROSITE" id="PS51375">
    <property type="entry name" value="PPR"/>
    <property type="match status" value="1"/>
</dbReference>
<feature type="compositionally biased region" description="Acidic residues" evidence="3">
    <location>
        <begin position="376"/>
        <end position="393"/>
    </location>
</feature>
<comment type="caution">
    <text evidence="4">The sequence shown here is derived from an EMBL/GenBank/DDBJ whole genome shotgun (WGS) entry which is preliminary data.</text>
</comment>